<reference evidence="1" key="1">
    <citation type="submission" date="2018-01" db="EMBL/GenBank/DDBJ databases">
        <title>An insight into the sialome of Amazonian anophelines.</title>
        <authorList>
            <person name="Ribeiro J.M."/>
            <person name="Scarpassa V."/>
            <person name="Calvo E."/>
        </authorList>
    </citation>
    <scope>NUCLEOTIDE SEQUENCE</scope>
    <source>
        <tissue evidence="1">Salivary glands</tissue>
    </source>
</reference>
<evidence type="ECO:0000313" key="1">
    <source>
        <dbReference type="EMBL" id="MBW31611.1"/>
    </source>
</evidence>
<proteinExistence type="predicted"/>
<organism evidence="1">
    <name type="scientific">Anopheles braziliensis</name>
    <dbReference type="NCBI Taxonomy" id="58242"/>
    <lineage>
        <taxon>Eukaryota</taxon>
        <taxon>Metazoa</taxon>
        <taxon>Ecdysozoa</taxon>
        <taxon>Arthropoda</taxon>
        <taxon>Hexapoda</taxon>
        <taxon>Insecta</taxon>
        <taxon>Pterygota</taxon>
        <taxon>Neoptera</taxon>
        <taxon>Endopterygota</taxon>
        <taxon>Diptera</taxon>
        <taxon>Nematocera</taxon>
        <taxon>Culicoidea</taxon>
        <taxon>Culicidae</taxon>
        <taxon>Anophelinae</taxon>
        <taxon>Anopheles</taxon>
    </lineage>
</organism>
<accession>A0A2M3ZSU1</accession>
<name>A0A2M3ZSU1_9DIPT</name>
<sequence length="82" mass="9116">MALVPSSSVIAGWLVGWLATNSTHLREPEHDAQSFVEMGTRPRLRVGAAINSIRNQSFRNGLEEQNFRFISPTITHGVRLVS</sequence>
<dbReference type="EMBL" id="GGFM01010860">
    <property type="protein sequence ID" value="MBW31611.1"/>
    <property type="molecule type" value="Transcribed_RNA"/>
</dbReference>
<dbReference type="AlphaFoldDB" id="A0A2M3ZSU1"/>
<protein>
    <submittedName>
        <fullName evidence="1">Putative secreted peptide</fullName>
    </submittedName>
</protein>